<keyword evidence="1" id="KW-0285">Flavoprotein</keyword>
<dbReference type="InterPro" id="IPR016169">
    <property type="entry name" value="FAD-bd_PCMH_sub2"/>
</dbReference>
<dbReference type="PROSITE" id="PS51387">
    <property type="entry name" value="FAD_PCMH"/>
    <property type="match status" value="1"/>
</dbReference>
<dbReference type="RefSeq" id="WP_120192958.1">
    <property type="nucleotide sequence ID" value="NZ_RAPK01000008.1"/>
</dbReference>
<keyword evidence="6" id="KW-1185">Reference proteome</keyword>
<proteinExistence type="predicted"/>
<dbReference type="InterPro" id="IPR016166">
    <property type="entry name" value="FAD-bd_PCMH"/>
</dbReference>
<evidence type="ECO:0000256" key="1">
    <source>
        <dbReference type="ARBA" id="ARBA00022630"/>
    </source>
</evidence>
<dbReference type="PANTHER" id="PTHR11748">
    <property type="entry name" value="D-LACTATE DEHYDROGENASE"/>
    <property type="match status" value="1"/>
</dbReference>
<accession>A0A419V4M2</accession>
<name>A0A419V4M2_9BACL</name>
<evidence type="ECO:0000259" key="4">
    <source>
        <dbReference type="PROSITE" id="PS51387"/>
    </source>
</evidence>
<dbReference type="Gene3D" id="3.30.465.10">
    <property type="match status" value="1"/>
</dbReference>
<dbReference type="SUPFAM" id="SSF55103">
    <property type="entry name" value="FAD-linked oxidases, C-terminal domain"/>
    <property type="match status" value="1"/>
</dbReference>
<keyword evidence="2" id="KW-0274">FAD</keyword>
<organism evidence="5 6">
    <name type="scientific">Sinobaca qinghaiensis</name>
    <dbReference type="NCBI Taxonomy" id="342944"/>
    <lineage>
        <taxon>Bacteria</taxon>
        <taxon>Bacillati</taxon>
        <taxon>Bacillota</taxon>
        <taxon>Bacilli</taxon>
        <taxon>Bacillales</taxon>
        <taxon>Sporolactobacillaceae</taxon>
        <taxon>Sinobaca</taxon>
    </lineage>
</organism>
<dbReference type="InterPro" id="IPR036318">
    <property type="entry name" value="FAD-bd_PCMH-like_sf"/>
</dbReference>
<keyword evidence="3" id="KW-0560">Oxidoreductase</keyword>
<dbReference type="OrthoDB" id="9767256at2"/>
<comment type="caution">
    <text evidence="5">The sequence shown here is derived from an EMBL/GenBank/DDBJ whole genome shotgun (WGS) entry which is preliminary data.</text>
</comment>
<sequence length="431" mass="47114">MELEEVVSPQQIMKTAQGHALGNGGEHTVYPETEDEIARILTYASENGKSVSIIGGGTKRGFGGTKDSDDILLSLEKFAGVIEHVPGDMTVTVKPGTVMKDIQEFLAGHNQMISLDPEWPEYATIGGIVASNSSGPKRLKYGSARDHVIGMRVVYPDGRITRTGGKVVKNVAGYDMNKLFVGSMGTLGVISEITLKLRPLPKQEKLVLLSFSKENWEKLRPFTVSFLDSTIEPVSLELMNPALSKKLADIESYTLAVAFEDVESAVAFQENWLVENKPSEMNMTVMEKEEAVSFWKRFTELSPKDPSSSSDIRASVKTGSKNMDVFHLMVEADRLHHESGAAVYGHGGLGHGVAKMYIEGPEDKVITAVKSIRAKAEELGGYAVITHLPLAVRRQISVWGNQPSYFFLLSGIKKQADPEKILNTGRFVGGI</sequence>
<reference evidence="5 6" key="1">
    <citation type="submission" date="2018-09" db="EMBL/GenBank/DDBJ databases">
        <title>Genomic Encyclopedia of Archaeal and Bacterial Type Strains, Phase II (KMG-II): from individual species to whole genera.</title>
        <authorList>
            <person name="Goeker M."/>
        </authorList>
    </citation>
    <scope>NUCLEOTIDE SEQUENCE [LARGE SCALE GENOMIC DNA]</scope>
    <source>
        <strain evidence="5 6">DSM 17008</strain>
    </source>
</reference>
<protein>
    <submittedName>
        <fullName evidence="5">Glycolate oxidase FAD binding subunit</fullName>
    </submittedName>
</protein>
<dbReference type="GO" id="GO:0016491">
    <property type="term" value="F:oxidoreductase activity"/>
    <property type="evidence" value="ECO:0007669"/>
    <property type="project" value="UniProtKB-KW"/>
</dbReference>
<gene>
    <name evidence="5" type="ORF">ATL39_1763</name>
</gene>
<dbReference type="Pfam" id="PF01565">
    <property type="entry name" value="FAD_binding_4"/>
    <property type="match status" value="1"/>
</dbReference>
<evidence type="ECO:0000256" key="2">
    <source>
        <dbReference type="ARBA" id="ARBA00022827"/>
    </source>
</evidence>
<evidence type="ECO:0000313" key="6">
    <source>
        <dbReference type="Proteomes" id="UP000285120"/>
    </source>
</evidence>
<dbReference type="GO" id="GO:0071949">
    <property type="term" value="F:FAD binding"/>
    <property type="evidence" value="ECO:0007669"/>
    <property type="project" value="InterPro"/>
</dbReference>
<dbReference type="AlphaFoldDB" id="A0A419V4M2"/>
<evidence type="ECO:0000256" key="3">
    <source>
        <dbReference type="ARBA" id="ARBA00023002"/>
    </source>
</evidence>
<evidence type="ECO:0000313" key="5">
    <source>
        <dbReference type="EMBL" id="RKD73468.1"/>
    </source>
</evidence>
<dbReference type="Proteomes" id="UP000285120">
    <property type="component" value="Unassembled WGS sequence"/>
</dbReference>
<dbReference type="EMBL" id="RAPK01000008">
    <property type="protein sequence ID" value="RKD73468.1"/>
    <property type="molecule type" value="Genomic_DNA"/>
</dbReference>
<feature type="domain" description="FAD-binding PCMH-type" evidence="4">
    <location>
        <begin position="21"/>
        <end position="200"/>
    </location>
</feature>
<dbReference type="PANTHER" id="PTHR11748:SF103">
    <property type="entry name" value="GLYCOLATE OXIDASE SUBUNIT GLCE"/>
    <property type="match status" value="1"/>
</dbReference>
<dbReference type="InterPro" id="IPR016164">
    <property type="entry name" value="FAD-linked_Oxase-like_C"/>
</dbReference>
<dbReference type="InterPro" id="IPR006094">
    <property type="entry name" value="Oxid_FAD_bind_N"/>
</dbReference>
<dbReference type="SUPFAM" id="SSF56176">
    <property type="entry name" value="FAD-binding/transporter-associated domain-like"/>
    <property type="match status" value="1"/>
</dbReference>